<evidence type="ECO:0000256" key="2">
    <source>
        <dbReference type="ARBA" id="ARBA00006278"/>
    </source>
</evidence>
<protein>
    <recommendedName>
        <fullName evidence="11">FAD-binding FR-type domain-containing protein</fullName>
    </recommendedName>
</protein>
<dbReference type="SFLD" id="SFLDG01168">
    <property type="entry name" value="Ferric_reductase_subgroup_(FRE"/>
    <property type="match status" value="1"/>
</dbReference>
<name>A0ABR4DDF0_9PEZI</name>
<keyword evidence="8 10" id="KW-0472">Membrane</keyword>
<comment type="similarity">
    <text evidence="2">Belongs to the ferric reductase (FRE) family.</text>
</comment>
<evidence type="ECO:0000256" key="4">
    <source>
        <dbReference type="ARBA" id="ARBA00022692"/>
    </source>
</evidence>
<evidence type="ECO:0000256" key="7">
    <source>
        <dbReference type="ARBA" id="ARBA00023065"/>
    </source>
</evidence>
<dbReference type="Proteomes" id="UP001600064">
    <property type="component" value="Unassembled WGS sequence"/>
</dbReference>
<dbReference type="SUPFAM" id="SSF52343">
    <property type="entry name" value="Ferredoxin reductase-like, C-terminal NADP-linked domain"/>
    <property type="match status" value="1"/>
</dbReference>
<evidence type="ECO:0000256" key="8">
    <source>
        <dbReference type="ARBA" id="ARBA00023136"/>
    </source>
</evidence>
<dbReference type="GeneID" id="98124223"/>
<keyword evidence="4 10" id="KW-0812">Transmembrane</keyword>
<reference evidence="12 13" key="1">
    <citation type="journal article" date="2024" name="Commun. Biol.">
        <title>Comparative genomic analysis of thermophilic fungi reveals convergent evolutionary adaptations and gene losses.</title>
        <authorList>
            <person name="Steindorff A.S."/>
            <person name="Aguilar-Pontes M.V."/>
            <person name="Robinson A.J."/>
            <person name="Andreopoulos B."/>
            <person name="LaButti K."/>
            <person name="Kuo A."/>
            <person name="Mondo S."/>
            <person name="Riley R."/>
            <person name="Otillar R."/>
            <person name="Haridas S."/>
            <person name="Lipzen A."/>
            <person name="Grimwood J."/>
            <person name="Schmutz J."/>
            <person name="Clum A."/>
            <person name="Reid I.D."/>
            <person name="Moisan M.C."/>
            <person name="Butler G."/>
            <person name="Nguyen T.T.M."/>
            <person name="Dewar K."/>
            <person name="Conant G."/>
            <person name="Drula E."/>
            <person name="Henrissat B."/>
            <person name="Hansel C."/>
            <person name="Singer S."/>
            <person name="Hutchinson M.I."/>
            <person name="de Vries R.P."/>
            <person name="Natvig D.O."/>
            <person name="Powell A.J."/>
            <person name="Tsang A."/>
            <person name="Grigoriev I.V."/>
        </authorList>
    </citation>
    <scope>NUCLEOTIDE SEQUENCE [LARGE SCALE GENOMIC DNA]</scope>
    <source>
        <strain evidence="12 13">ATCC 22073</strain>
    </source>
</reference>
<evidence type="ECO:0000313" key="13">
    <source>
        <dbReference type="Proteomes" id="UP001600064"/>
    </source>
</evidence>
<proteinExistence type="inferred from homology"/>
<keyword evidence="13" id="KW-1185">Reference proteome</keyword>
<dbReference type="Pfam" id="PF01794">
    <property type="entry name" value="Ferric_reduct"/>
    <property type="match status" value="1"/>
</dbReference>
<dbReference type="InterPro" id="IPR013130">
    <property type="entry name" value="Fe3_Rdtase_TM_dom"/>
</dbReference>
<evidence type="ECO:0000256" key="10">
    <source>
        <dbReference type="SAM" id="Phobius"/>
    </source>
</evidence>
<evidence type="ECO:0000256" key="9">
    <source>
        <dbReference type="ARBA" id="ARBA00023180"/>
    </source>
</evidence>
<keyword evidence="5 10" id="KW-1133">Transmembrane helix</keyword>
<dbReference type="SFLD" id="SFLDS00052">
    <property type="entry name" value="Ferric_Reductase_Domain"/>
    <property type="match status" value="1"/>
</dbReference>
<gene>
    <name evidence="12" type="ORF">VTJ83DRAFT_3224</name>
</gene>
<dbReference type="PANTHER" id="PTHR32361">
    <property type="entry name" value="FERRIC/CUPRIC REDUCTASE TRANSMEMBRANE COMPONENT"/>
    <property type="match status" value="1"/>
</dbReference>
<comment type="subcellular location">
    <subcellularLocation>
        <location evidence="1">Membrane</location>
        <topology evidence="1">Multi-pass membrane protein</topology>
    </subcellularLocation>
</comment>
<dbReference type="InterPro" id="IPR013121">
    <property type="entry name" value="Fe_red_NAD-bd_6"/>
</dbReference>
<evidence type="ECO:0000256" key="3">
    <source>
        <dbReference type="ARBA" id="ARBA00022448"/>
    </source>
</evidence>
<feature type="transmembrane region" description="Helical" evidence="10">
    <location>
        <begin position="241"/>
        <end position="259"/>
    </location>
</feature>
<organism evidence="12 13">
    <name type="scientific">Remersonia thermophila</name>
    <dbReference type="NCBI Taxonomy" id="72144"/>
    <lineage>
        <taxon>Eukaryota</taxon>
        <taxon>Fungi</taxon>
        <taxon>Dikarya</taxon>
        <taxon>Ascomycota</taxon>
        <taxon>Pezizomycotina</taxon>
        <taxon>Sordariomycetes</taxon>
        <taxon>Sordariomycetidae</taxon>
        <taxon>Sordariales</taxon>
        <taxon>Sordariales incertae sedis</taxon>
        <taxon>Remersonia</taxon>
    </lineage>
</organism>
<feature type="transmembrane region" description="Helical" evidence="10">
    <location>
        <begin position="26"/>
        <end position="47"/>
    </location>
</feature>
<feature type="transmembrane region" description="Helical" evidence="10">
    <location>
        <begin position="177"/>
        <end position="198"/>
    </location>
</feature>
<evidence type="ECO:0000256" key="6">
    <source>
        <dbReference type="ARBA" id="ARBA00023002"/>
    </source>
</evidence>
<dbReference type="EMBL" id="JAZGUE010000003">
    <property type="protein sequence ID" value="KAL2268378.1"/>
    <property type="molecule type" value="Genomic_DNA"/>
</dbReference>
<dbReference type="Pfam" id="PF08030">
    <property type="entry name" value="NAD_binding_6"/>
    <property type="match status" value="1"/>
</dbReference>
<dbReference type="InterPro" id="IPR039261">
    <property type="entry name" value="FNR_nucleotide-bd"/>
</dbReference>
<evidence type="ECO:0000256" key="5">
    <source>
        <dbReference type="ARBA" id="ARBA00022989"/>
    </source>
</evidence>
<dbReference type="InterPro" id="IPR017927">
    <property type="entry name" value="FAD-bd_FR_type"/>
</dbReference>
<keyword evidence="9" id="KW-0325">Glycoprotein</keyword>
<keyword evidence="7" id="KW-0406">Ion transport</keyword>
<dbReference type="PANTHER" id="PTHR32361:SF9">
    <property type="entry name" value="FERRIC REDUCTASE TRANSMEMBRANE COMPONENT 3-RELATED"/>
    <property type="match status" value="1"/>
</dbReference>
<dbReference type="RefSeq" id="XP_070867102.1">
    <property type="nucleotide sequence ID" value="XM_071009579.1"/>
</dbReference>
<evidence type="ECO:0000259" key="11">
    <source>
        <dbReference type="PROSITE" id="PS51384"/>
    </source>
</evidence>
<keyword evidence="6" id="KW-0560">Oxidoreductase</keyword>
<dbReference type="InterPro" id="IPR051410">
    <property type="entry name" value="Ferric/Cupric_Reductase"/>
</dbReference>
<dbReference type="Gene3D" id="3.40.50.80">
    <property type="entry name" value="Nucleotide-binding domain of ferredoxin-NADP reductase (FNR) module"/>
    <property type="match status" value="1"/>
</dbReference>
<sequence length="615" mass="65950">MAWPNYHFVDLNKAEKQVRRAAINRYALYAQLSALVPIAIIVAYRLVRRAAASRRSRGDYAAVPSSPVLKQRRDSGLGSWASRARSLRWWLGEDVVVLDTVLGQRDQWLIGLAWTAWLLVLCVLETGDDYLHLTKRIAAVAVSQWPLQYLLAAKPPLNPVAYVLQTSHEQVNRWHRVLARITGFLIGLHAALYLAFFVRRGRLDRLGDPVVVAGVVAFLALNLLLTTALRPARSRSYRVFYVVHVLAGLAVPALLLLHARHARLFLAESLAAFLLNGAARKRGTVTADAAVRAIPGTDLIRISASVPRGKLDRFRAAPGAHVFLSLPGGGGGAARDGPASSSRLLFEFLLNPFTVASVDEDAGDLTLVARRRRGPMTAALGRLAGASSSSSRPSNSGVFHDNEERIPLCIEGPYGPAARLARLCTGYDRVLLVAGGIGATFALPLYRALLAENHPGSGGSGGSGGGGGGGASSASAAPVVEMVWAVRRAGDATWALTGPGGAALLKDPRLHLYVTGDAAPSSSAGGGGYDEGGEPGEELRALVRDRGGRYAAQDLRRRRPDLGKIVDGVFRASQQDRVAVLVCGPSEMARELRRHVGVWARKGREVWFHSEGFGY</sequence>
<comment type="caution">
    <text evidence="12">The sequence shown here is derived from an EMBL/GenBank/DDBJ whole genome shotgun (WGS) entry which is preliminary data.</text>
</comment>
<feature type="transmembrane region" description="Helical" evidence="10">
    <location>
        <begin position="210"/>
        <end position="229"/>
    </location>
</feature>
<feature type="domain" description="FAD-binding FR-type" evidence="11">
    <location>
        <begin position="278"/>
        <end position="420"/>
    </location>
</feature>
<evidence type="ECO:0000256" key="1">
    <source>
        <dbReference type="ARBA" id="ARBA00004141"/>
    </source>
</evidence>
<dbReference type="CDD" id="cd06186">
    <property type="entry name" value="NOX_Duox_like_FAD_NADP"/>
    <property type="match status" value="1"/>
</dbReference>
<accession>A0ABR4DDF0</accession>
<keyword evidence="3" id="KW-0813">Transport</keyword>
<dbReference type="PROSITE" id="PS51384">
    <property type="entry name" value="FAD_FR"/>
    <property type="match status" value="1"/>
</dbReference>
<evidence type="ECO:0000313" key="12">
    <source>
        <dbReference type="EMBL" id="KAL2268378.1"/>
    </source>
</evidence>